<organism evidence="1 2">
    <name type="scientific">Rhizorhabdus wittichii</name>
    <dbReference type="NCBI Taxonomy" id="160791"/>
    <lineage>
        <taxon>Bacteria</taxon>
        <taxon>Pseudomonadati</taxon>
        <taxon>Pseudomonadota</taxon>
        <taxon>Alphaproteobacteria</taxon>
        <taxon>Sphingomonadales</taxon>
        <taxon>Sphingomonadaceae</taxon>
        <taxon>Rhizorhabdus</taxon>
    </lineage>
</organism>
<reference evidence="1" key="2">
    <citation type="submission" date="2021-04" db="EMBL/GenBank/DDBJ databases">
        <title>Isolation and genomic analysis of the ibuprofen-degrading bacterium Sphingomonas strain MPO218.</title>
        <authorList>
            <person name="Aulestia M."/>
            <person name="Flores A."/>
            <person name="Mangas E.L."/>
            <person name="Perez-Pulido A.J."/>
            <person name="Santero E."/>
            <person name="Camacho E.M."/>
        </authorList>
    </citation>
    <scope>NUCLEOTIDE SEQUENCE</scope>
    <source>
        <strain evidence="1">MPO218</strain>
    </source>
</reference>
<sequence length="67" mass="7466">MAGEDDFELRYPRQPIDTAPRDGSEVIGILADDTEIFMLWVANTGWFRSLGAGEIGTAVHPVSWRKC</sequence>
<evidence type="ECO:0000313" key="2">
    <source>
        <dbReference type="Proteomes" id="UP000664914"/>
    </source>
</evidence>
<accession>A0A975CXJ5</accession>
<evidence type="ECO:0000313" key="1">
    <source>
        <dbReference type="EMBL" id="QTH19625.1"/>
    </source>
</evidence>
<protein>
    <submittedName>
        <fullName evidence="1">Uncharacterized protein</fullName>
    </submittedName>
</protein>
<reference evidence="1" key="1">
    <citation type="submission" date="2020-07" db="EMBL/GenBank/DDBJ databases">
        <authorList>
            <person name="Camacho E."/>
        </authorList>
    </citation>
    <scope>NUCLEOTIDE SEQUENCE</scope>
    <source>
        <strain evidence="1">MPO218</strain>
    </source>
</reference>
<dbReference type="Proteomes" id="UP000664914">
    <property type="component" value="Chromosome"/>
</dbReference>
<name>A0A975CXJ5_9SPHN</name>
<proteinExistence type="predicted"/>
<gene>
    <name evidence="1" type="ORF">HRJ34_14705</name>
</gene>
<dbReference type="EMBL" id="CP059319">
    <property type="protein sequence ID" value="QTH19625.1"/>
    <property type="molecule type" value="Genomic_DNA"/>
</dbReference>
<dbReference type="RefSeq" id="WP_208631607.1">
    <property type="nucleotide sequence ID" value="NZ_CP059319.1"/>
</dbReference>
<dbReference type="AlphaFoldDB" id="A0A975CXJ5"/>